<dbReference type="eggNOG" id="ENOG502QS8J">
    <property type="taxonomic scope" value="Eukaryota"/>
</dbReference>
<dbReference type="AlphaFoldDB" id="A7RHN7"/>
<dbReference type="InParanoid" id="A7RHN7"/>
<organism evidence="4 5">
    <name type="scientific">Nematostella vectensis</name>
    <name type="common">Starlet sea anemone</name>
    <dbReference type="NCBI Taxonomy" id="45351"/>
    <lineage>
        <taxon>Eukaryota</taxon>
        <taxon>Metazoa</taxon>
        <taxon>Cnidaria</taxon>
        <taxon>Anthozoa</taxon>
        <taxon>Hexacorallia</taxon>
        <taxon>Actiniaria</taxon>
        <taxon>Edwardsiidae</taxon>
        <taxon>Nematostella</taxon>
    </lineage>
</organism>
<dbReference type="Gene3D" id="3.40.50.1820">
    <property type="entry name" value="alpha/beta hydrolase"/>
    <property type="match status" value="1"/>
</dbReference>
<evidence type="ECO:0000313" key="4">
    <source>
        <dbReference type="EMBL" id="EDO48887.1"/>
    </source>
</evidence>
<protein>
    <recommendedName>
        <fullName evidence="6">Peptidase S9 prolyl oligopeptidase catalytic domain-containing protein</fullName>
    </recommendedName>
</protein>
<dbReference type="PhylomeDB" id="A7RHN7"/>
<feature type="chain" id="PRO_5002711752" description="Peptidase S9 prolyl oligopeptidase catalytic domain-containing protein" evidence="3">
    <location>
        <begin position="22"/>
        <end position="1084"/>
    </location>
</feature>
<dbReference type="OMA" id="HAREQHF"/>
<sequence>MMYSVRITIIILLVNAALVLAKKSSPAEKLVAKEVKNSGSLPCKSTKVKYLRKLREFGSREKLMTCLLKILNDKNSKNTALLWTMLGEIFNKRNEKSKANICFKESSSLMGRLSTFVSEWHFIGPFTIGKSEVDGDPLEDWGGVKNVSMYRWDDQVIHLSELAPNGEIKWHAIKASSATAPVQVLPPVDWNELVMSLQSMGIAEWQGWVLGDVIVNEEATVLFQALGVTHMYIDDVMLPGDVYRRDQFWYPIQLTQGVHTVQIKLRAKGPVAFNMNLKMASERQPIKILKPTFQPDIVNGKLFSRYISIPISNYDYKKWVKVTGVRCTKQDSLTASLYDAYGNSAIAPGQTKNIIIKIGLGNKEDIDTNCSDLEFVAIFSFDFGRDEKIALKLRCRRRKESFLFTFVDHDGSLQHAAVIEPLSGCTSVCPVLLTLHGTTVPPQNQADSYKRMENGKWVFGVEHLWVLAPTRHGAHNWEGPGELTAVTALSRLAELTNQASWVENKASDRHIVIAGHSMGGHGAWQLGTHYPDNTLALISAAGWIRKEDYGDSNLFFRHDVSTSHVDPIVKSLMESCVAENDADKHVSNLHGIPVMIRTGAKDQTVHPYFSRRMYRLLRQQRSNVTYAEIPGKEHWWWDTYRTNDGGVTNDPVIRNFAITHVPAGQITAETCGSSGGRCDEGGAANKYKDPLQFDRNLFGDGVFTLTLYNPASSKGVRGVRVLQQLVPFRKTVVRLQLSRDSAILRTSNAARISLEEPAVSPVRWAQRPFEIDDTSLSLKEVEIEAPVHICRTDDNKWQICKMENYRNGPERGPWNYGPARRVVEAPYLIVAGTRGDVSDTKRLRQYAVYIANLFHVTSEGVAPVVMDTDLDDVTSAKFNLIVIGSSALNSWTKRFATTTPLQPRRGGITLGNCNFQEARTGALWLAPHGSTRLALILTGNSLEGLEDIIHLATPTIPPMTRSPFSNLVPDYVITGPRFVGLVSNKHIYIESVARRKTTPKFNPKHRSWEGQAGGMAYPGEGWERRASKSSFSANNYLAPTPMRKVNIIEFRQITATVHRDPQITTTVHRDPPANNYYRTPRPAL</sequence>
<keyword evidence="5" id="KW-1185">Reference proteome</keyword>
<dbReference type="PANTHER" id="PTHR43037:SF4">
    <property type="entry name" value="PEPTIDASE S9 PROLYL OLIGOPEPTIDASE CATALYTIC DOMAIN-CONTAINING PROTEIN"/>
    <property type="match status" value="1"/>
</dbReference>
<dbReference type="EMBL" id="DS469511">
    <property type="protein sequence ID" value="EDO48887.1"/>
    <property type="molecule type" value="Genomic_DNA"/>
</dbReference>
<accession>A7RHN7</accession>
<evidence type="ECO:0000256" key="3">
    <source>
        <dbReference type="SAM" id="SignalP"/>
    </source>
</evidence>
<evidence type="ECO:0000256" key="1">
    <source>
        <dbReference type="ARBA" id="ARBA00022729"/>
    </source>
</evidence>
<keyword evidence="1 3" id="KW-0732">Signal</keyword>
<dbReference type="PANTHER" id="PTHR43037">
    <property type="entry name" value="UNNAMED PRODUCT-RELATED"/>
    <property type="match status" value="1"/>
</dbReference>
<feature type="region of interest" description="Disordered" evidence="2">
    <location>
        <begin position="1063"/>
        <end position="1084"/>
    </location>
</feature>
<evidence type="ECO:0000313" key="5">
    <source>
        <dbReference type="Proteomes" id="UP000001593"/>
    </source>
</evidence>
<gene>
    <name evidence="4" type="ORF">NEMVEDRAFT_v1g197267</name>
</gene>
<dbReference type="SUPFAM" id="SSF53474">
    <property type="entry name" value="alpha/beta-Hydrolases"/>
    <property type="match status" value="1"/>
</dbReference>
<evidence type="ECO:0008006" key="6">
    <source>
        <dbReference type="Google" id="ProtNLM"/>
    </source>
</evidence>
<dbReference type="InterPro" id="IPR050955">
    <property type="entry name" value="Plant_Biomass_Hydrol_Est"/>
</dbReference>
<feature type="signal peptide" evidence="3">
    <location>
        <begin position="1"/>
        <end position="21"/>
    </location>
</feature>
<dbReference type="Proteomes" id="UP000001593">
    <property type="component" value="Unassembled WGS sequence"/>
</dbReference>
<dbReference type="HOGENOM" id="CLU_008039_0_0_1"/>
<name>A7RHN7_NEMVE</name>
<proteinExistence type="predicted"/>
<evidence type="ECO:0000256" key="2">
    <source>
        <dbReference type="SAM" id="MobiDB-lite"/>
    </source>
</evidence>
<dbReference type="InterPro" id="IPR029058">
    <property type="entry name" value="AB_hydrolase_fold"/>
</dbReference>
<reference evidence="4 5" key="1">
    <citation type="journal article" date="2007" name="Science">
        <title>Sea anemone genome reveals ancestral eumetazoan gene repertoire and genomic organization.</title>
        <authorList>
            <person name="Putnam N.H."/>
            <person name="Srivastava M."/>
            <person name="Hellsten U."/>
            <person name="Dirks B."/>
            <person name="Chapman J."/>
            <person name="Salamov A."/>
            <person name="Terry A."/>
            <person name="Shapiro H."/>
            <person name="Lindquist E."/>
            <person name="Kapitonov V.V."/>
            <person name="Jurka J."/>
            <person name="Genikhovich G."/>
            <person name="Grigoriev I.V."/>
            <person name="Lucas S.M."/>
            <person name="Steele R.E."/>
            <person name="Finnerty J.R."/>
            <person name="Technau U."/>
            <person name="Martindale M.Q."/>
            <person name="Rokhsar D.S."/>
        </authorList>
    </citation>
    <scope>NUCLEOTIDE SEQUENCE [LARGE SCALE GENOMIC DNA]</scope>
    <source>
        <strain evidence="5">CH2 X CH6</strain>
    </source>
</reference>